<keyword evidence="7" id="KW-1015">Disulfide bond</keyword>
<proteinExistence type="inferred from homology"/>
<evidence type="ECO:0000256" key="6">
    <source>
        <dbReference type="ARBA" id="ARBA00022837"/>
    </source>
</evidence>
<dbReference type="Proteomes" id="UP001305779">
    <property type="component" value="Unassembled WGS sequence"/>
</dbReference>
<gene>
    <name evidence="9" type="ORF">PRZ48_011061</name>
</gene>
<evidence type="ECO:0000256" key="3">
    <source>
        <dbReference type="ARBA" id="ARBA00022723"/>
    </source>
</evidence>
<evidence type="ECO:0000313" key="10">
    <source>
        <dbReference type="Proteomes" id="UP001305779"/>
    </source>
</evidence>
<protein>
    <recommendedName>
        <fullName evidence="8">Carboxylic ester hydrolase</fullName>
        <ecNumber evidence="8">3.1.1.-</ecNumber>
    </recommendedName>
</protein>
<name>A0ABR0EB92_ZASCE</name>
<dbReference type="InterPro" id="IPR029058">
    <property type="entry name" value="AB_hydrolase_fold"/>
</dbReference>
<dbReference type="Gene3D" id="3.40.50.1820">
    <property type="entry name" value="alpha/beta hydrolase"/>
    <property type="match status" value="1"/>
</dbReference>
<feature type="signal peptide" evidence="8">
    <location>
        <begin position="1"/>
        <end position="18"/>
    </location>
</feature>
<dbReference type="InterPro" id="IPR011118">
    <property type="entry name" value="Tannase/feruloyl_esterase"/>
</dbReference>
<dbReference type="EC" id="3.1.1.-" evidence="8"/>
<accession>A0ABR0EB92</accession>
<evidence type="ECO:0000313" key="9">
    <source>
        <dbReference type="EMBL" id="KAK4498403.1"/>
    </source>
</evidence>
<keyword evidence="2" id="KW-0719">Serine esterase</keyword>
<sequence>MAMRLFFTMITAIAGINAASLNCSTTAIPTPSLFGAEIKSLTAAPARNFSIFAPQAGASPSFNTNFTGLDFCNVTVTYTHPGRNDTIKITVWLPLQNWNGRFQGAGGGGWVMGNEASLAPAVAKGYAVAASDGGHSDVSDAAAAASHWALISPGNVNLGLLQDFASTGLRDLAIVGKAVTESFYGTKPKYSYWAGCSTGGRQGLMLAQRYPDLFDGIIADSPAIDWDKLPISTYWSQLIANKLNYHPPLCELDSISAEAIKVCDRLDGVVDGVVSSPDLCNFNATWAVGKPATLCNGTNQTITAQAAQIANSVWSGPVTPDGTPLWHGLERGSQLMGLANTTCNGTSACIANPLYLGPQWLTYFLAKDPDFNPANMTNTQYYSMFRQSTDEYASIIGTSFPDLSDFRAHGGKMITVHGTADQLIPHRATAEYYRSVLSLDPNASDFYRFFEAPGDGHCGLGLGHHANDTLGQLVRWVEGGEAPETLVAVSQNGDGTEKAEGERTIRRLCAWPKKQTFVGGDPGIDGINGHSKLLKHALQAETALSPRTLEIPSMDSIVFKEIGLSEAVAPGTEPDALYDLDGNSRQAYEEWSFAEALKALEVEMHVSGVVYLRSKFN</sequence>
<comment type="similarity">
    <text evidence="1 8">Belongs to the tannase family.</text>
</comment>
<keyword evidence="3" id="KW-0479">Metal-binding</keyword>
<dbReference type="PANTHER" id="PTHR33938:SF8">
    <property type="entry name" value="CARBOXYLIC ESTER HYDROLASE"/>
    <property type="match status" value="1"/>
</dbReference>
<keyword evidence="10" id="KW-1185">Reference proteome</keyword>
<keyword evidence="5 8" id="KW-0378">Hydrolase</keyword>
<dbReference type="EMBL" id="JAXOVC010000008">
    <property type="protein sequence ID" value="KAK4498403.1"/>
    <property type="molecule type" value="Genomic_DNA"/>
</dbReference>
<feature type="chain" id="PRO_5045009448" description="Carboxylic ester hydrolase" evidence="8">
    <location>
        <begin position="19"/>
        <end position="617"/>
    </location>
</feature>
<dbReference type="PANTHER" id="PTHR33938">
    <property type="entry name" value="FERULOYL ESTERASE B-RELATED"/>
    <property type="match status" value="1"/>
</dbReference>
<organism evidence="9 10">
    <name type="scientific">Zasmidium cellare</name>
    <name type="common">Wine cellar mold</name>
    <name type="synonym">Racodium cellare</name>
    <dbReference type="NCBI Taxonomy" id="395010"/>
    <lineage>
        <taxon>Eukaryota</taxon>
        <taxon>Fungi</taxon>
        <taxon>Dikarya</taxon>
        <taxon>Ascomycota</taxon>
        <taxon>Pezizomycotina</taxon>
        <taxon>Dothideomycetes</taxon>
        <taxon>Dothideomycetidae</taxon>
        <taxon>Mycosphaerellales</taxon>
        <taxon>Mycosphaerellaceae</taxon>
        <taxon>Zasmidium</taxon>
    </lineage>
</organism>
<evidence type="ECO:0000256" key="5">
    <source>
        <dbReference type="ARBA" id="ARBA00022801"/>
    </source>
</evidence>
<comment type="caution">
    <text evidence="9">The sequence shown here is derived from an EMBL/GenBank/DDBJ whole genome shotgun (WGS) entry which is preliminary data.</text>
</comment>
<evidence type="ECO:0000256" key="8">
    <source>
        <dbReference type="RuleBase" id="RU361238"/>
    </source>
</evidence>
<dbReference type="Pfam" id="PF07519">
    <property type="entry name" value="Tannase"/>
    <property type="match status" value="1"/>
</dbReference>
<reference evidence="9 10" key="1">
    <citation type="journal article" date="2023" name="G3 (Bethesda)">
        <title>A chromosome-level genome assembly of Zasmidium syzygii isolated from banana leaves.</title>
        <authorList>
            <person name="van Westerhoven A.C."/>
            <person name="Mehrabi R."/>
            <person name="Talebi R."/>
            <person name="Steentjes M.B.F."/>
            <person name="Corcolon B."/>
            <person name="Chong P.A."/>
            <person name="Kema G.H.J."/>
            <person name="Seidl M.F."/>
        </authorList>
    </citation>
    <scope>NUCLEOTIDE SEQUENCE [LARGE SCALE GENOMIC DNA]</scope>
    <source>
        <strain evidence="9 10">P124</strain>
    </source>
</reference>
<dbReference type="SUPFAM" id="SSF53474">
    <property type="entry name" value="alpha/beta-Hydrolases"/>
    <property type="match status" value="1"/>
</dbReference>
<evidence type="ECO:0000256" key="2">
    <source>
        <dbReference type="ARBA" id="ARBA00022487"/>
    </source>
</evidence>
<keyword evidence="6" id="KW-0106">Calcium</keyword>
<evidence type="ECO:0000256" key="1">
    <source>
        <dbReference type="ARBA" id="ARBA00006249"/>
    </source>
</evidence>
<evidence type="ECO:0000256" key="7">
    <source>
        <dbReference type="ARBA" id="ARBA00023157"/>
    </source>
</evidence>
<evidence type="ECO:0000256" key="4">
    <source>
        <dbReference type="ARBA" id="ARBA00022729"/>
    </source>
</evidence>
<keyword evidence="4 8" id="KW-0732">Signal</keyword>